<sequence>MITKHVIVEDYYKVSKNIYEKYYLARFIKDFYESYGVRRKA</sequence>
<dbReference type="AlphaFoldDB" id="B2TNP5"/>
<accession>U4PIF1</accession>
<protein>
    <submittedName>
        <fullName evidence="1">Uncharacterized protein</fullName>
    </submittedName>
</protein>
<gene>
    <name evidence="1" type="ordered locus">CLL_A2664</name>
</gene>
<reference evidence="1" key="1">
    <citation type="submission" date="2009-06" db="EMBL/GenBank/DDBJ databases">
        <authorList>
            <consortium name="US DOE Joint Genome Institute (JGI-PGF)"/>
            <person name="Lucas S."/>
            <person name="Copeland A."/>
            <person name="Lapidus A."/>
            <person name="Glavina del Rio T."/>
            <person name="Dalin E."/>
            <person name="Tice H."/>
            <person name="Bruce D."/>
            <person name="Goodwin L."/>
            <person name="Pitluck S."/>
            <person name="Kyrpides N."/>
            <person name="Mavromatis K."/>
            <person name="Ivanova N."/>
            <person name="Saunders E."/>
            <person name="Brettin T."/>
            <person name="Detter J.C."/>
            <person name="Han C."/>
            <person name="Larimer F."/>
            <person name="Land M."/>
            <person name="Hauser L."/>
            <person name="Markowitz V."/>
            <person name="Cheng J.-F."/>
            <person name="Hugenholtz P."/>
            <person name="Woyke T."/>
            <person name="Wu D."/>
            <person name="Gronow S."/>
            <person name="Klenk H.-P."/>
            <person name="Eisen J.A."/>
        </authorList>
    </citation>
    <scope>NUCLEOTIDE SEQUENCE</scope>
    <source>
        <strain evidence="1">Eklund 17B</strain>
    </source>
</reference>
<dbReference type="EMBL" id="CP001056">
    <property type="protein sequence ID" value="ACD23954.1"/>
    <property type="molecule type" value="Genomic_DNA"/>
</dbReference>
<dbReference type="HOGENOM" id="CLU_3267867_0_0_9"/>
<name>B2TNP5_CLOBB</name>
<dbReference type="PATRIC" id="fig|935198.13.peg.2623"/>
<proteinExistence type="predicted"/>
<evidence type="ECO:0000313" key="1">
    <source>
        <dbReference type="EMBL" id="ACD23954.1"/>
    </source>
</evidence>
<accession>B2TNP5</accession>
<reference evidence="1" key="2">
    <citation type="submission" date="2009-08" db="EMBL/GenBank/DDBJ databases">
        <authorList>
            <person name="Shrivastava S."/>
            <person name="Brinkac L.M."/>
            <person name="Dodson R.J."/>
            <person name="Harkins D.M."/>
            <person name="Durkin A.S."/>
            <person name="Sutton G."/>
        </authorList>
    </citation>
    <scope>NUCLEOTIDE SEQUENCE</scope>
    <source>
        <strain evidence="1">Eklund 17B</strain>
    </source>
</reference>
<dbReference type="KEGG" id="cbk:CLL_A2664"/>
<organism evidence="1">
    <name type="scientific">Clostridium botulinum (strain Eklund 17B / Type B)</name>
    <dbReference type="NCBI Taxonomy" id="935198"/>
    <lineage>
        <taxon>Bacteria</taxon>
        <taxon>Bacillati</taxon>
        <taxon>Bacillota</taxon>
        <taxon>Clostridia</taxon>
        <taxon>Eubacteriales</taxon>
        <taxon>Clostridiaceae</taxon>
        <taxon>Clostridium</taxon>
    </lineage>
</organism>